<dbReference type="InterPro" id="IPR012910">
    <property type="entry name" value="Plug_dom"/>
</dbReference>
<accession>A0A4Y8AJD2</accession>
<dbReference type="EMBL" id="SNQG01000001">
    <property type="protein sequence ID" value="TEW68742.1"/>
    <property type="molecule type" value="Genomic_DNA"/>
</dbReference>
<keyword evidence="4 8" id="KW-0812">Transmembrane</keyword>
<organism evidence="12 13">
    <name type="scientific">Mucilaginibacter phyllosphaerae</name>
    <dbReference type="NCBI Taxonomy" id="1812349"/>
    <lineage>
        <taxon>Bacteria</taxon>
        <taxon>Pseudomonadati</taxon>
        <taxon>Bacteroidota</taxon>
        <taxon>Sphingobacteriia</taxon>
        <taxon>Sphingobacteriales</taxon>
        <taxon>Sphingobacteriaceae</taxon>
        <taxon>Mucilaginibacter</taxon>
    </lineage>
</organism>
<dbReference type="NCBIfam" id="TIGR04057">
    <property type="entry name" value="SusC_RagA_signa"/>
    <property type="match status" value="1"/>
</dbReference>
<gene>
    <name evidence="12" type="ORF">E2R65_00835</name>
</gene>
<dbReference type="InterPro" id="IPR008969">
    <property type="entry name" value="CarboxyPept-like_regulatory"/>
</dbReference>
<dbReference type="Gene3D" id="2.60.40.1120">
    <property type="entry name" value="Carboxypeptidase-like, regulatory domain"/>
    <property type="match status" value="1"/>
</dbReference>
<protein>
    <submittedName>
        <fullName evidence="12">SusC/RagA family TonB-linked outer membrane protein</fullName>
    </submittedName>
</protein>
<evidence type="ECO:0000256" key="5">
    <source>
        <dbReference type="ARBA" id="ARBA00023077"/>
    </source>
</evidence>
<dbReference type="InterPro" id="IPR000531">
    <property type="entry name" value="Beta-barrel_TonB"/>
</dbReference>
<keyword evidence="5 9" id="KW-0798">TonB box</keyword>
<dbReference type="Gene3D" id="2.40.170.20">
    <property type="entry name" value="TonB-dependent receptor, beta-barrel domain"/>
    <property type="match status" value="1"/>
</dbReference>
<dbReference type="Pfam" id="PF00593">
    <property type="entry name" value="TonB_dep_Rec_b-barrel"/>
    <property type="match status" value="1"/>
</dbReference>
<feature type="domain" description="TonB-dependent receptor plug" evidence="11">
    <location>
        <begin position="233"/>
        <end position="341"/>
    </location>
</feature>
<dbReference type="PROSITE" id="PS52016">
    <property type="entry name" value="TONB_DEPENDENT_REC_3"/>
    <property type="match status" value="1"/>
</dbReference>
<dbReference type="InterPro" id="IPR036942">
    <property type="entry name" value="Beta-barrel_TonB_sf"/>
</dbReference>
<evidence type="ECO:0000256" key="7">
    <source>
        <dbReference type="ARBA" id="ARBA00023237"/>
    </source>
</evidence>
<dbReference type="SUPFAM" id="SSF49464">
    <property type="entry name" value="Carboxypeptidase regulatory domain-like"/>
    <property type="match status" value="1"/>
</dbReference>
<comment type="caution">
    <text evidence="12">The sequence shown here is derived from an EMBL/GenBank/DDBJ whole genome shotgun (WGS) entry which is preliminary data.</text>
</comment>
<dbReference type="GO" id="GO:0009279">
    <property type="term" value="C:cell outer membrane"/>
    <property type="evidence" value="ECO:0007669"/>
    <property type="project" value="UniProtKB-SubCell"/>
</dbReference>
<dbReference type="InterPro" id="IPR023997">
    <property type="entry name" value="TonB-dep_OMP_SusC/RagA_CS"/>
</dbReference>
<evidence type="ECO:0000256" key="8">
    <source>
        <dbReference type="PROSITE-ProRule" id="PRU01360"/>
    </source>
</evidence>
<evidence type="ECO:0000256" key="2">
    <source>
        <dbReference type="ARBA" id="ARBA00022448"/>
    </source>
</evidence>
<evidence type="ECO:0000313" key="13">
    <source>
        <dbReference type="Proteomes" id="UP000297248"/>
    </source>
</evidence>
<keyword evidence="3 8" id="KW-1134">Transmembrane beta strand</keyword>
<keyword evidence="2 8" id="KW-0813">Transport</keyword>
<evidence type="ECO:0000256" key="3">
    <source>
        <dbReference type="ARBA" id="ARBA00022452"/>
    </source>
</evidence>
<sequence length="1139" mass="124825">MCIQLLLFPLIFKTNVMKKTKRVSPLPGMPAYLKVILLMKAVFFLILVTCMQVSAKVYSQQKFTLTVKQAEVSTILTKIQKQSDYRFFYNYASVKKLGKVDLDVKDATISQVLATLMDNKLSYKLAENNVVIITTQDEANSQIIVKGKVVDKAGQPLIGVSVKIQGTTIGITTDVNGNFTLNAPDNGVLELTYIGYVKKLVNITGTEPITITMEELPSALKEVVVVGYGTSKKIDITGSVASVKGSDFQNLPVSSAAQALEGRASGVNIVRNDGSPGAAPSIRIRGTGTTNDANPLIVIDGVPTSNPDALSDINPNDIASVDILKDASSAAIYGTRAANGVVLVTTRKGSYNQKLNTTVNFYNGFSNPTKYLSLLTAPDLYKLKRERYTNDGVAINDLWNNSYYSTQRTDWQRAILGTGRVTNGDINIQGGNEFSNYYFSTSIYNEKGIIDKSDFKRVSTRINSEHKIKPWLKLGENIQLSYGEINGFDNNNSQTGLIFSALRFNPAIPLVNEDGTYGTAKANSELGDINSPYSTIQQADRYTKKYRALANAFAEISFVKELKLRVNYAFDGTLNRGYNFNIADVNQVRQNPTSALTQSEEEISSQLLETFLTYDKVFGKSHVTFTGGYSYQNFKDYGFNATRIGYDDTDPDQRVLNTGNAQFNSSIPYPFQPSALQSGFARLFYDFDSRFLATVTFRADGSSRFAKGNQWGYFPAFSLGWRLSNEQFIKNISWISNLKLTGGYGELGNQSVPPFQYLSLIKTGSTYQNGGYVFGGSGVSGAAVTTIANPDIAWERTAMTNISLEAGFLNNRLNTTLTWFNKNTKDMLIAPPVVGSAGSVGIPTQNIGAMNNKGVEVELNYQGGDKVRYSVGANASFIKNKVTRLNGEGTFVGSTVYGRSSQEISRTYQGQPIASFYGWKTNGLYQTQAEIDSDPALANDSRKGNIKPGDVRFLDLNGDGLIDGSDRAILGNPNPNVVTGLQGSVSYNGFDLSANFTGVFGVSLYNADRMQGIDPTYPFNMYAETLTRWTGPGTSNTIPRMSLDRSNDNYRTSDLFVESGNYFSLKNVTLGYTLPLAWSKKASLNSVRLYASSQNVFMITNYKGYTPELGYTAGNLQRGVDVAQYPAVRTITFGLTVKL</sequence>
<evidence type="ECO:0000259" key="11">
    <source>
        <dbReference type="Pfam" id="PF07715"/>
    </source>
</evidence>
<dbReference type="NCBIfam" id="TIGR04056">
    <property type="entry name" value="OMP_RagA_SusC"/>
    <property type="match status" value="1"/>
</dbReference>
<dbReference type="InterPro" id="IPR039426">
    <property type="entry name" value="TonB-dep_rcpt-like"/>
</dbReference>
<dbReference type="SUPFAM" id="SSF56935">
    <property type="entry name" value="Porins"/>
    <property type="match status" value="1"/>
</dbReference>
<evidence type="ECO:0000313" key="12">
    <source>
        <dbReference type="EMBL" id="TEW68742.1"/>
    </source>
</evidence>
<dbReference type="Pfam" id="PF07715">
    <property type="entry name" value="Plug"/>
    <property type="match status" value="1"/>
</dbReference>
<dbReference type="InterPro" id="IPR023996">
    <property type="entry name" value="TonB-dep_OMP_SusC/RagA"/>
</dbReference>
<keyword evidence="6 8" id="KW-0472">Membrane</keyword>
<feature type="domain" description="TonB-dependent receptor-like beta-barrel" evidence="10">
    <location>
        <begin position="514"/>
        <end position="936"/>
    </location>
</feature>
<keyword evidence="7 8" id="KW-0998">Cell outer membrane</keyword>
<evidence type="ECO:0000256" key="1">
    <source>
        <dbReference type="ARBA" id="ARBA00004571"/>
    </source>
</evidence>
<comment type="similarity">
    <text evidence="8 9">Belongs to the TonB-dependent receptor family.</text>
</comment>
<dbReference type="InterPro" id="IPR037066">
    <property type="entry name" value="Plug_dom_sf"/>
</dbReference>
<dbReference type="AlphaFoldDB" id="A0A4Y8AJD2"/>
<evidence type="ECO:0000259" key="10">
    <source>
        <dbReference type="Pfam" id="PF00593"/>
    </source>
</evidence>
<proteinExistence type="inferred from homology"/>
<name>A0A4Y8AJD2_9SPHI</name>
<evidence type="ECO:0000256" key="9">
    <source>
        <dbReference type="RuleBase" id="RU003357"/>
    </source>
</evidence>
<comment type="subcellular location">
    <subcellularLocation>
        <location evidence="1 8">Cell outer membrane</location>
        <topology evidence="1 8">Multi-pass membrane protein</topology>
    </subcellularLocation>
</comment>
<evidence type="ECO:0000256" key="4">
    <source>
        <dbReference type="ARBA" id="ARBA00022692"/>
    </source>
</evidence>
<dbReference type="Proteomes" id="UP000297248">
    <property type="component" value="Unassembled WGS sequence"/>
</dbReference>
<dbReference type="Pfam" id="PF13715">
    <property type="entry name" value="CarbopepD_reg_2"/>
    <property type="match status" value="1"/>
</dbReference>
<evidence type="ECO:0000256" key="6">
    <source>
        <dbReference type="ARBA" id="ARBA00023136"/>
    </source>
</evidence>
<reference evidence="12 13" key="1">
    <citation type="journal article" date="2016" name="Int. J. Syst. Evol. Microbiol.">
        <title>Proposal of Mucilaginibacter phyllosphaerae sp. nov. isolated from the phyllosphere of Galium album.</title>
        <authorList>
            <person name="Aydogan E.L."/>
            <person name="Busse H.J."/>
            <person name="Moser G."/>
            <person name="Muller C."/>
            <person name="Kampfer P."/>
            <person name="Glaeser S.P."/>
        </authorList>
    </citation>
    <scope>NUCLEOTIDE SEQUENCE [LARGE SCALE GENOMIC DNA]</scope>
    <source>
        <strain evidence="12 13">PP-F2FG21</strain>
    </source>
</reference>
<dbReference type="Gene3D" id="2.170.130.10">
    <property type="entry name" value="TonB-dependent receptor, plug domain"/>
    <property type="match status" value="1"/>
</dbReference>